<dbReference type="CDD" id="cd00067">
    <property type="entry name" value="GAL4"/>
    <property type="match status" value="1"/>
</dbReference>
<accession>A0A2P4ZYD1</accession>
<dbReference type="RefSeq" id="XP_018660401.1">
    <property type="nucleotide sequence ID" value="XM_018806370.1"/>
</dbReference>
<evidence type="ECO:0000259" key="6">
    <source>
        <dbReference type="PROSITE" id="PS50048"/>
    </source>
</evidence>
<dbReference type="PROSITE" id="PS00463">
    <property type="entry name" value="ZN2_CY6_FUNGAL_1"/>
    <property type="match status" value="1"/>
</dbReference>
<dbReference type="GeneID" id="29986453"/>
<dbReference type="Pfam" id="PF00172">
    <property type="entry name" value="Zn_clus"/>
    <property type="match status" value="1"/>
</dbReference>
<evidence type="ECO:0000256" key="4">
    <source>
        <dbReference type="ARBA" id="ARBA00023163"/>
    </source>
</evidence>
<gene>
    <name evidence="7" type="ORF">TGAM01_v201539</name>
</gene>
<dbReference type="AlphaFoldDB" id="A0A2P4ZYD1"/>
<dbReference type="InterPro" id="IPR036864">
    <property type="entry name" value="Zn2-C6_fun-type_DNA-bd_sf"/>
</dbReference>
<protein>
    <submittedName>
        <fullName evidence="7">Transcription factor Cmr1</fullName>
    </submittedName>
</protein>
<evidence type="ECO:0000256" key="1">
    <source>
        <dbReference type="ARBA" id="ARBA00022723"/>
    </source>
</evidence>
<keyword evidence="8" id="KW-1185">Reference proteome</keyword>
<reference evidence="7 8" key="1">
    <citation type="journal article" date="2016" name="Genome Announc.">
        <title>Draft Whole-Genome Sequence of Trichoderma gamsii T6085, a Promising Biocontrol Agent of Fusarium Head Blight on Wheat.</title>
        <authorList>
            <person name="Baroncelli R."/>
            <person name="Zapparata A."/>
            <person name="Piaggeschi G."/>
            <person name="Sarrocco S."/>
            <person name="Vannacci G."/>
        </authorList>
    </citation>
    <scope>NUCLEOTIDE SEQUENCE [LARGE SCALE GENOMIC DNA]</scope>
    <source>
        <strain evidence="7 8">T6085</strain>
    </source>
</reference>
<keyword evidence="2" id="KW-0862">Zinc</keyword>
<comment type="caution">
    <text evidence="7">The sequence shown here is derived from an EMBL/GenBank/DDBJ whole genome shotgun (WGS) entry which is preliminary data.</text>
</comment>
<dbReference type="SUPFAM" id="SSF57701">
    <property type="entry name" value="Zn2/Cys6 DNA-binding domain"/>
    <property type="match status" value="1"/>
</dbReference>
<keyword evidence="4" id="KW-0804">Transcription</keyword>
<keyword evidence="3" id="KW-0805">Transcription regulation</keyword>
<feature type="domain" description="Zn(2)-C6 fungal-type" evidence="6">
    <location>
        <begin position="29"/>
        <end position="58"/>
    </location>
</feature>
<keyword evidence="5" id="KW-0539">Nucleus</keyword>
<dbReference type="PROSITE" id="PS50048">
    <property type="entry name" value="ZN2_CY6_FUNGAL_2"/>
    <property type="match status" value="1"/>
</dbReference>
<organism evidence="7 8">
    <name type="scientific">Trichoderma gamsii</name>
    <dbReference type="NCBI Taxonomy" id="398673"/>
    <lineage>
        <taxon>Eukaryota</taxon>
        <taxon>Fungi</taxon>
        <taxon>Dikarya</taxon>
        <taxon>Ascomycota</taxon>
        <taxon>Pezizomycotina</taxon>
        <taxon>Sordariomycetes</taxon>
        <taxon>Hypocreomycetidae</taxon>
        <taxon>Hypocreales</taxon>
        <taxon>Hypocreaceae</taxon>
        <taxon>Trichoderma</taxon>
    </lineage>
</organism>
<dbReference type="GO" id="GO:0008270">
    <property type="term" value="F:zinc ion binding"/>
    <property type="evidence" value="ECO:0007669"/>
    <property type="project" value="InterPro"/>
</dbReference>
<evidence type="ECO:0000256" key="3">
    <source>
        <dbReference type="ARBA" id="ARBA00023015"/>
    </source>
</evidence>
<name>A0A2P4ZYD1_9HYPO</name>
<proteinExistence type="predicted"/>
<evidence type="ECO:0000256" key="2">
    <source>
        <dbReference type="ARBA" id="ARBA00022833"/>
    </source>
</evidence>
<dbReference type="PANTHER" id="PTHR47660">
    <property type="entry name" value="TRANSCRIPTION FACTOR WITH C2H2 AND ZN(2)-CYS(6) DNA BINDING DOMAIN (EUROFUNG)-RELATED-RELATED"/>
    <property type="match status" value="1"/>
</dbReference>
<evidence type="ECO:0000256" key="5">
    <source>
        <dbReference type="ARBA" id="ARBA00023242"/>
    </source>
</evidence>
<evidence type="ECO:0000313" key="7">
    <source>
        <dbReference type="EMBL" id="PON29290.1"/>
    </source>
</evidence>
<dbReference type="Gene3D" id="4.10.240.10">
    <property type="entry name" value="Zn(2)-C6 fungal-type DNA-binding domain"/>
    <property type="match status" value="1"/>
</dbReference>
<dbReference type="STRING" id="398673.A0A2P4ZYD1"/>
<dbReference type="InterPro" id="IPR001138">
    <property type="entry name" value="Zn2Cys6_DnaBD"/>
</dbReference>
<sequence length="669" mass="73885">MKLHKSKGHVEPPSGPFSHPCISGRSLIACQNCASAKTGCDKRYPCSRCLEKNLSCITRYARRASKVAMRAAAQAASSLPTNSLLTPTVESSSENVLLQSPIQHLHGGPDQYDDHFQNAFINPLSPLSGYSATATSLGSSSYSDVNVFELGQNSPTHVGISDFPTKMELIDNDMSIGLPNNFQCCPENTDSCSCKLAPFPGLFPFKEPKNYGGFTDIPQDVGKHTANFQGGFYNPFLDASSTLNPIYLSEIPGLHLARIWIRRLKRKGLFDGHAPNVHVDESIQIHQQLHLDGQHLSHDSLAYSWAILDQELSLFHDVEQTLSLSNLAPPLPDPKLPWYSRTIIQATCSYLMGGTYSNIINPEESPSFEFRQTLKQLFQNFIQGTLSERVPPRHLQLLLHPLQALAYHSRGLLLCAKSTPSEALGRIATSSVLETERLLQSWYMLATEPHGEEDTCSNDIRLGLILYHFISLNLAANLVGIEQLTDPGTSTLDIGCWQHFLQNQECFRSHRNAIFHCGQALRHLRAVGVDVARPWWWPTAIQRAILTLWTASHLAPISSCPTIPEASSVFPMEDLWQQSSSMDMVPETSELCIVAIDGAAPEDVCFRDVNWSEKYIPVLTRLDEGVVVLTDAMGILEYGISLINAFPGSPEGEAVVSLLKGLGQVWEGK</sequence>
<dbReference type="PANTHER" id="PTHR47660:SF2">
    <property type="entry name" value="TRANSCRIPTION FACTOR WITH C2H2 AND ZN(2)-CYS(6) DNA BINDING DOMAIN (EUROFUNG)"/>
    <property type="match status" value="1"/>
</dbReference>
<dbReference type="GO" id="GO:0000981">
    <property type="term" value="F:DNA-binding transcription factor activity, RNA polymerase II-specific"/>
    <property type="evidence" value="ECO:0007669"/>
    <property type="project" value="InterPro"/>
</dbReference>
<dbReference type="Proteomes" id="UP000054821">
    <property type="component" value="Unassembled WGS sequence"/>
</dbReference>
<keyword evidence="1" id="KW-0479">Metal-binding</keyword>
<evidence type="ECO:0000313" key="8">
    <source>
        <dbReference type="Proteomes" id="UP000054821"/>
    </source>
</evidence>
<dbReference type="EMBL" id="JPDN02000004">
    <property type="protein sequence ID" value="PON29290.1"/>
    <property type="molecule type" value="Genomic_DNA"/>
</dbReference>